<accession>A0ABP5R165</accession>
<comment type="caution">
    <text evidence="7">The sequence shown here is derived from an EMBL/GenBank/DDBJ whole genome shotgun (WGS) entry which is preliminary data.</text>
</comment>
<dbReference type="InterPro" id="IPR001647">
    <property type="entry name" value="HTH_TetR"/>
</dbReference>
<name>A0ABP5R165_9ACTN</name>
<proteinExistence type="predicted"/>
<dbReference type="InterPro" id="IPR036271">
    <property type="entry name" value="Tet_transcr_reg_TetR-rel_C_sf"/>
</dbReference>
<feature type="compositionally biased region" description="Gly residues" evidence="5">
    <location>
        <begin position="45"/>
        <end position="62"/>
    </location>
</feature>
<evidence type="ECO:0000256" key="3">
    <source>
        <dbReference type="ARBA" id="ARBA00023163"/>
    </source>
</evidence>
<dbReference type="InterPro" id="IPR009057">
    <property type="entry name" value="Homeodomain-like_sf"/>
</dbReference>
<dbReference type="Proteomes" id="UP001500305">
    <property type="component" value="Unassembled WGS sequence"/>
</dbReference>
<feature type="region of interest" description="Disordered" evidence="5">
    <location>
        <begin position="394"/>
        <end position="431"/>
    </location>
</feature>
<evidence type="ECO:0000313" key="8">
    <source>
        <dbReference type="Proteomes" id="UP001500305"/>
    </source>
</evidence>
<keyword evidence="1" id="KW-0805">Transcription regulation</keyword>
<dbReference type="InterPro" id="IPR050109">
    <property type="entry name" value="HTH-type_TetR-like_transc_reg"/>
</dbReference>
<evidence type="ECO:0000256" key="2">
    <source>
        <dbReference type="ARBA" id="ARBA00023125"/>
    </source>
</evidence>
<protein>
    <recommendedName>
        <fullName evidence="6">HTH tetR-type domain-containing protein</fullName>
    </recommendedName>
</protein>
<evidence type="ECO:0000256" key="5">
    <source>
        <dbReference type="SAM" id="MobiDB-lite"/>
    </source>
</evidence>
<dbReference type="SUPFAM" id="SSF48498">
    <property type="entry name" value="Tetracyclin repressor-like, C-terminal domain"/>
    <property type="match status" value="1"/>
</dbReference>
<feature type="region of interest" description="Disordered" evidence="5">
    <location>
        <begin position="1"/>
        <end position="78"/>
    </location>
</feature>
<evidence type="ECO:0000313" key="7">
    <source>
        <dbReference type="EMBL" id="GAA2249048.1"/>
    </source>
</evidence>
<dbReference type="Pfam" id="PF00440">
    <property type="entry name" value="TetR_N"/>
    <property type="match status" value="1"/>
</dbReference>
<dbReference type="PROSITE" id="PS50977">
    <property type="entry name" value="HTH_TETR_2"/>
    <property type="match status" value="1"/>
</dbReference>
<evidence type="ECO:0000256" key="1">
    <source>
        <dbReference type="ARBA" id="ARBA00023015"/>
    </source>
</evidence>
<dbReference type="PANTHER" id="PTHR30055">
    <property type="entry name" value="HTH-TYPE TRANSCRIPTIONAL REGULATOR RUTR"/>
    <property type="match status" value="1"/>
</dbReference>
<evidence type="ECO:0000259" key="6">
    <source>
        <dbReference type="PROSITE" id="PS50977"/>
    </source>
</evidence>
<feature type="DNA-binding region" description="H-T-H motif" evidence="4">
    <location>
        <begin position="166"/>
        <end position="185"/>
    </location>
</feature>
<evidence type="ECO:0000256" key="4">
    <source>
        <dbReference type="PROSITE-ProRule" id="PRU00335"/>
    </source>
</evidence>
<feature type="compositionally biased region" description="Gly residues" evidence="5">
    <location>
        <begin position="402"/>
        <end position="414"/>
    </location>
</feature>
<dbReference type="EMBL" id="BAAATR010000014">
    <property type="protein sequence ID" value="GAA2249048.1"/>
    <property type="molecule type" value="Genomic_DNA"/>
</dbReference>
<dbReference type="RefSeq" id="WP_425557639.1">
    <property type="nucleotide sequence ID" value="NZ_BAAATR010000014.1"/>
</dbReference>
<feature type="domain" description="HTH tetR-type" evidence="6">
    <location>
        <begin position="144"/>
        <end position="203"/>
    </location>
</feature>
<organism evidence="7 8">
    <name type="scientific">Kitasatospora cystarginea</name>
    <dbReference type="NCBI Taxonomy" id="58350"/>
    <lineage>
        <taxon>Bacteria</taxon>
        <taxon>Bacillati</taxon>
        <taxon>Actinomycetota</taxon>
        <taxon>Actinomycetes</taxon>
        <taxon>Kitasatosporales</taxon>
        <taxon>Streptomycetaceae</taxon>
        <taxon>Kitasatospora</taxon>
    </lineage>
</organism>
<dbReference type="SUPFAM" id="SSF46689">
    <property type="entry name" value="Homeodomain-like"/>
    <property type="match status" value="1"/>
</dbReference>
<gene>
    <name evidence="7" type="ORF">GCM10010430_34520</name>
</gene>
<keyword evidence="2 4" id="KW-0238">DNA-binding</keyword>
<dbReference type="PANTHER" id="PTHR30055:SF234">
    <property type="entry name" value="HTH-TYPE TRANSCRIPTIONAL REGULATOR BETI"/>
    <property type="match status" value="1"/>
</dbReference>
<reference evidence="8" key="1">
    <citation type="journal article" date="2019" name="Int. J. Syst. Evol. Microbiol.">
        <title>The Global Catalogue of Microorganisms (GCM) 10K type strain sequencing project: providing services to taxonomists for standard genome sequencing and annotation.</title>
        <authorList>
            <consortium name="The Broad Institute Genomics Platform"/>
            <consortium name="The Broad Institute Genome Sequencing Center for Infectious Disease"/>
            <person name="Wu L."/>
            <person name="Ma J."/>
        </authorList>
    </citation>
    <scope>NUCLEOTIDE SEQUENCE [LARGE SCALE GENOMIC DNA]</scope>
    <source>
        <strain evidence="8">JCM 7356</strain>
    </source>
</reference>
<feature type="compositionally biased region" description="Gly residues" evidence="5">
    <location>
        <begin position="16"/>
        <end position="33"/>
    </location>
</feature>
<dbReference type="PRINTS" id="PR00455">
    <property type="entry name" value="HTHTETR"/>
</dbReference>
<dbReference type="Gene3D" id="1.10.357.10">
    <property type="entry name" value="Tetracycline Repressor, domain 2"/>
    <property type="match status" value="2"/>
</dbReference>
<keyword evidence="8" id="KW-1185">Reference proteome</keyword>
<sequence>MTDQERVLGHQVAPGTGDGSSGLDGTGGLGGISSGRAGLHSAGQDPGGSGAPDGPGGLGTAGGVVPEQRGPGAGELYGSAAHGVQGAYGTHGAYSAQTGHGAPGSQSAYGANGTASAPGAHGGYGASEDSPRAGAPSRLRVDARRNLESVLRAARQVFGELGYDAPMEEVARRAGVGVGTVYRRFPSKEVLVQRIAAEEVTWLTEQARESLYGSSEPWEALAGYLARAVGSGAGRLLPPSAFRYAEELGESPVPHVSEQRLPEHTVPEQHFAEQRLGTPGFPPPQGIEAAHLGPDGFGAKGFGTQSPDRPGFGVQGGGERRVGEFGFTEPWVPEQRAAEADAHPAYDADPRLLLHLLAALVARAGAAGELRPGVTVSDVVLVLTAAVPVHVSQGHPARGTAAGSGGLGSAGERGTGAWEPDGRAAGELTEGSPGDRLLQILLNGLRAR</sequence>
<keyword evidence="3" id="KW-0804">Transcription</keyword>